<dbReference type="Pfam" id="PF18962">
    <property type="entry name" value="Por_Secre_tail"/>
    <property type="match status" value="1"/>
</dbReference>
<evidence type="ECO:0000313" key="5">
    <source>
        <dbReference type="Proteomes" id="UP000186744"/>
    </source>
</evidence>
<evidence type="ECO:0000256" key="1">
    <source>
        <dbReference type="ARBA" id="ARBA00022729"/>
    </source>
</evidence>
<feature type="chain" id="PRO_5013156659" evidence="2">
    <location>
        <begin position="19"/>
        <end position="304"/>
    </location>
</feature>
<evidence type="ECO:0000259" key="3">
    <source>
        <dbReference type="Pfam" id="PF18962"/>
    </source>
</evidence>
<evidence type="ECO:0000313" key="4">
    <source>
        <dbReference type="EMBL" id="SIT03227.1"/>
    </source>
</evidence>
<dbReference type="Gene3D" id="2.60.120.200">
    <property type="match status" value="1"/>
</dbReference>
<dbReference type="Proteomes" id="UP000186744">
    <property type="component" value="Unassembled WGS sequence"/>
</dbReference>
<name>A0A1N7NXZ9_9FLAO</name>
<protein>
    <submittedName>
        <fullName evidence="4">Por secretion system C-terminal sorting domain-containing protein</fullName>
    </submittedName>
</protein>
<keyword evidence="1 2" id="KW-0732">Signal</keyword>
<feature type="signal peptide" evidence="2">
    <location>
        <begin position="1"/>
        <end position="18"/>
    </location>
</feature>
<evidence type="ECO:0000256" key="2">
    <source>
        <dbReference type="SAM" id="SignalP"/>
    </source>
</evidence>
<keyword evidence="5" id="KW-1185">Reference proteome</keyword>
<dbReference type="NCBIfam" id="TIGR04183">
    <property type="entry name" value="Por_Secre_tail"/>
    <property type="match status" value="1"/>
</dbReference>
<organism evidence="4 5">
    <name type="scientific">Chryseobacterium ureilyticum</name>
    <dbReference type="NCBI Taxonomy" id="373668"/>
    <lineage>
        <taxon>Bacteria</taxon>
        <taxon>Pseudomonadati</taxon>
        <taxon>Bacteroidota</taxon>
        <taxon>Flavobacteriia</taxon>
        <taxon>Flavobacteriales</taxon>
        <taxon>Weeksellaceae</taxon>
        <taxon>Chryseobacterium group</taxon>
        <taxon>Chryseobacterium</taxon>
    </lineage>
</organism>
<sequence length="304" mass="33351">MKKLFLLSIALLSHAVTAQDLVWANSFDTPDDLQGWTFHDLNNNGNKWTQGQNMFRPTTTMQYGTEGVLRHSISLVPSGFVQGLDTENDWAISPEIDLSSAGGTLTLVASIGRMRVQDNMIGRNLYIYVSTPEKPVPTLSDFQVQTADPAGNEYYIVAGNTQTPFPPSISGFVESLVDISAFAGKKIYIGLWTNKLPGFETNASNININEMSIYATATLGTKDVKKNKTLTRIIENPVKENLQLQLNPALKENATMINIYNAVGQRVVATQYSKSISAVALSTGKYIVEVTDGKTTETLSFIKK</sequence>
<dbReference type="STRING" id="373668.SAMN05421786_104175"/>
<accession>A0A1N7NXZ9</accession>
<reference evidence="5" key="1">
    <citation type="submission" date="2017-01" db="EMBL/GenBank/DDBJ databases">
        <authorList>
            <person name="Varghese N."/>
            <person name="Submissions S."/>
        </authorList>
    </citation>
    <scope>NUCLEOTIDE SEQUENCE [LARGE SCALE GENOMIC DNA]</scope>
    <source>
        <strain evidence="5">DSM 18017</strain>
    </source>
</reference>
<feature type="domain" description="Secretion system C-terminal sorting" evidence="3">
    <location>
        <begin position="236"/>
        <end position="298"/>
    </location>
</feature>
<dbReference type="RefSeq" id="WP_076552433.1">
    <property type="nucleotide sequence ID" value="NZ_FTOL01000004.1"/>
</dbReference>
<proteinExistence type="predicted"/>
<dbReference type="EMBL" id="FTOL01000004">
    <property type="protein sequence ID" value="SIT03227.1"/>
    <property type="molecule type" value="Genomic_DNA"/>
</dbReference>
<dbReference type="OrthoDB" id="1273278at2"/>
<gene>
    <name evidence="4" type="ORF">SAMN05421786_104175</name>
</gene>
<dbReference type="AlphaFoldDB" id="A0A1N7NXZ9"/>
<dbReference type="InterPro" id="IPR026444">
    <property type="entry name" value="Secre_tail"/>
</dbReference>